<comment type="caution">
    <text evidence="1">The sequence shown here is derived from an EMBL/GenBank/DDBJ whole genome shotgun (WGS) entry which is preliminary data.</text>
</comment>
<evidence type="ECO:0000313" key="1">
    <source>
        <dbReference type="EMBL" id="MFC3931676.1"/>
    </source>
</evidence>
<dbReference type="EMBL" id="JBHSAC010000023">
    <property type="protein sequence ID" value="MFC3931676.1"/>
    <property type="molecule type" value="Genomic_DNA"/>
</dbReference>
<sequence>MTTHQSPEEFLTLLPYRLAFYDRNLQLIYSNNQPDGSFFLEADEQTLPQWIWEALQQASEKALFLPLANDSFDQILIQSYQALYDADGNFRGVVSYIQDFQPVLSTYLKESGQALVGWSDTTSGASIKDKS</sequence>
<name>A0ABV8CZR9_9STRE</name>
<gene>
    <name evidence="1" type="ORF">ACFOSE_02570</name>
</gene>
<dbReference type="Gene3D" id="3.30.450.20">
    <property type="entry name" value="PAS domain"/>
    <property type="match status" value="1"/>
</dbReference>
<accession>A0ABV8CZR9</accession>
<proteinExistence type="predicted"/>
<organism evidence="1 2">
    <name type="scientific">Streptococcus dentapri</name>
    <dbReference type="NCBI Taxonomy" id="573564"/>
    <lineage>
        <taxon>Bacteria</taxon>
        <taxon>Bacillati</taxon>
        <taxon>Bacillota</taxon>
        <taxon>Bacilli</taxon>
        <taxon>Lactobacillales</taxon>
        <taxon>Streptococcaceae</taxon>
        <taxon>Streptococcus</taxon>
    </lineage>
</organism>
<reference evidence="2" key="1">
    <citation type="journal article" date="2019" name="Int. J. Syst. Evol. Microbiol.">
        <title>The Global Catalogue of Microorganisms (GCM) 10K type strain sequencing project: providing services to taxonomists for standard genome sequencing and annotation.</title>
        <authorList>
            <consortium name="The Broad Institute Genomics Platform"/>
            <consortium name="The Broad Institute Genome Sequencing Center for Infectious Disease"/>
            <person name="Wu L."/>
            <person name="Ma J."/>
        </authorList>
    </citation>
    <scope>NUCLEOTIDE SEQUENCE [LARGE SCALE GENOMIC DNA]</scope>
    <source>
        <strain evidence="2">CCUG 58728</strain>
    </source>
</reference>
<dbReference type="RefSeq" id="WP_380430115.1">
    <property type="nucleotide sequence ID" value="NZ_JBHSAC010000023.1"/>
</dbReference>
<keyword evidence="2" id="KW-1185">Reference proteome</keyword>
<dbReference type="Proteomes" id="UP001595901">
    <property type="component" value="Unassembled WGS sequence"/>
</dbReference>
<evidence type="ECO:0000313" key="2">
    <source>
        <dbReference type="Proteomes" id="UP001595901"/>
    </source>
</evidence>
<protein>
    <submittedName>
        <fullName evidence="1">Sodium transporter</fullName>
    </submittedName>
</protein>